<dbReference type="AlphaFoldDB" id="A0A2Z3GX39"/>
<reference evidence="1 2" key="1">
    <citation type="submission" date="2018-01" db="EMBL/GenBank/DDBJ databases">
        <title>G. obscuriglobus.</title>
        <authorList>
            <person name="Franke J."/>
            <person name="Blomberg W."/>
            <person name="Selmecki A."/>
        </authorList>
    </citation>
    <scope>NUCLEOTIDE SEQUENCE [LARGE SCALE GENOMIC DNA]</scope>
    <source>
        <strain evidence="1 2">DSM 5831</strain>
    </source>
</reference>
<gene>
    <name evidence="1" type="ORF">C1280_02945</name>
</gene>
<protein>
    <submittedName>
        <fullName evidence="1">Uncharacterized protein</fullName>
    </submittedName>
</protein>
<evidence type="ECO:0000313" key="1">
    <source>
        <dbReference type="EMBL" id="AWM36067.1"/>
    </source>
</evidence>
<dbReference type="EMBL" id="CP025958">
    <property type="protein sequence ID" value="AWM36067.1"/>
    <property type="molecule type" value="Genomic_DNA"/>
</dbReference>
<evidence type="ECO:0000313" key="2">
    <source>
        <dbReference type="Proteomes" id="UP000245802"/>
    </source>
</evidence>
<name>A0A2Z3GX39_9BACT</name>
<sequence>MGFVIALAGYLLLSAAEQKLPPQYPPVAAGMTRAEVELRLGPPQNGYELLGNRLDPVVTASYLTPRLQVIYRQDRVTKVILWNRPRSDVPRT</sequence>
<dbReference type="RefSeq" id="WP_010042589.1">
    <property type="nucleotide sequence ID" value="NZ_CP025958.1"/>
</dbReference>
<dbReference type="KEGG" id="gog:C1280_02945"/>
<organism evidence="1 2">
    <name type="scientific">Gemmata obscuriglobus</name>
    <dbReference type="NCBI Taxonomy" id="114"/>
    <lineage>
        <taxon>Bacteria</taxon>
        <taxon>Pseudomonadati</taxon>
        <taxon>Planctomycetota</taxon>
        <taxon>Planctomycetia</taxon>
        <taxon>Gemmatales</taxon>
        <taxon>Gemmataceae</taxon>
        <taxon>Gemmata</taxon>
    </lineage>
</organism>
<dbReference type="Proteomes" id="UP000245802">
    <property type="component" value="Chromosome"/>
</dbReference>
<keyword evidence="2" id="KW-1185">Reference proteome</keyword>
<proteinExistence type="predicted"/>
<accession>A0A2Z3GX39</accession>